<evidence type="ECO:0000256" key="1">
    <source>
        <dbReference type="SAM" id="MobiDB-lite"/>
    </source>
</evidence>
<dbReference type="PROSITE" id="PS50181">
    <property type="entry name" value="FBOX"/>
    <property type="match status" value="1"/>
</dbReference>
<organism evidence="3 4">
    <name type="scientific">Steinernema glaseri</name>
    <dbReference type="NCBI Taxonomy" id="37863"/>
    <lineage>
        <taxon>Eukaryota</taxon>
        <taxon>Metazoa</taxon>
        <taxon>Ecdysozoa</taxon>
        <taxon>Nematoda</taxon>
        <taxon>Chromadorea</taxon>
        <taxon>Rhabditida</taxon>
        <taxon>Tylenchina</taxon>
        <taxon>Panagrolaimomorpha</taxon>
        <taxon>Strongyloidoidea</taxon>
        <taxon>Steinernematidae</taxon>
        <taxon>Steinernema</taxon>
    </lineage>
</organism>
<dbReference type="AlphaFoldDB" id="A0A1I7YGC5"/>
<protein>
    <submittedName>
        <fullName evidence="4">F-box domain-containing protein</fullName>
    </submittedName>
</protein>
<accession>A0A1I7YGC5</accession>
<feature type="compositionally biased region" description="Basic residues" evidence="1">
    <location>
        <begin position="1"/>
        <end position="29"/>
    </location>
</feature>
<dbReference type="Gene3D" id="3.80.10.10">
    <property type="entry name" value="Ribonuclease Inhibitor"/>
    <property type="match status" value="1"/>
</dbReference>
<dbReference type="SUPFAM" id="SSF52047">
    <property type="entry name" value="RNI-like"/>
    <property type="match status" value="1"/>
</dbReference>
<feature type="compositionally biased region" description="Basic and acidic residues" evidence="1">
    <location>
        <begin position="30"/>
        <end position="42"/>
    </location>
</feature>
<dbReference type="Gene3D" id="1.20.1280.50">
    <property type="match status" value="1"/>
</dbReference>
<dbReference type="Pfam" id="PF12937">
    <property type="entry name" value="F-box-like"/>
    <property type="match status" value="1"/>
</dbReference>
<evidence type="ECO:0000313" key="3">
    <source>
        <dbReference type="Proteomes" id="UP000095287"/>
    </source>
</evidence>
<dbReference type="InterPro" id="IPR036047">
    <property type="entry name" value="F-box-like_dom_sf"/>
</dbReference>
<feature type="region of interest" description="Disordered" evidence="1">
    <location>
        <begin position="1"/>
        <end position="49"/>
    </location>
</feature>
<feature type="domain" description="F-box" evidence="2">
    <location>
        <begin position="55"/>
        <end position="99"/>
    </location>
</feature>
<keyword evidence="3" id="KW-1185">Reference proteome</keyword>
<dbReference type="SUPFAM" id="SSF81383">
    <property type="entry name" value="F-box domain"/>
    <property type="match status" value="1"/>
</dbReference>
<dbReference type="InterPro" id="IPR032675">
    <property type="entry name" value="LRR_dom_sf"/>
</dbReference>
<dbReference type="InterPro" id="IPR001810">
    <property type="entry name" value="F-box_dom"/>
</dbReference>
<evidence type="ECO:0000259" key="2">
    <source>
        <dbReference type="PROSITE" id="PS50181"/>
    </source>
</evidence>
<dbReference type="WBParaSite" id="L893_g16022.t1">
    <property type="protein sequence ID" value="L893_g16022.t1"/>
    <property type="gene ID" value="L893_g16022"/>
</dbReference>
<proteinExistence type="predicted"/>
<dbReference type="Proteomes" id="UP000095287">
    <property type="component" value="Unplaced"/>
</dbReference>
<evidence type="ECO:0000313" key="4">
    <source>
        <dbReference type="WBParaSite" id="L893_g16022.t1"/>
    </source>
</evidence>
<dbReference type="SMART" id="SM00256">
    <property type="entry name" value="FBOX"/>
    <property type="match status" value="1"/>
</dbReference>
<reference evidence="4" key="1">
    <citation type="submission" date="2016-11" db="UniProtKB">
        <authorList>
            <consortium name="WormBaseParasite"/>
        </authorList>
    </citation>
    <scope>IDENTIFICATION</scope>
</reference>
<dbReference type="CDD" id="cd09917">
    <property type="entry name" value="F-box_SF"/>
    <property type="match status" value="1"/>
</dbReference>
<sequence>MARHRDRNKEKRSSHKSKGVRKHRHRHGNKNKDKTPRPRNDVDEPNEEQEVYVGTAEFNDLPTHLKLMIFEYLDPKSRVMMERVSQSWQAILKRTYSTIMEADIPSSITKFFDLEAITDLHVCGFLAKCGPYLRKLEFFIPSKDVGLHVFHSVAQRCGNLKELRLVSDVESEELSELLCIYVTFGENLLKRLEAFHLTQSKMTPITSFALKGLSRVLTNVRTFKLEVGALPDDPTSFFPNSADLKTLSIFMLMGEEDEGRVCMPPQYIYRFFTYLAEFYESLKNLEINLCYDLVLDEEVMYDLFVKMCQKNVKLEKMNFGMRTPEMDAKSLWFGKRAYEAFKHFKDLEVMSLSACHLPSQLHKSLPTNLKSLSLTAVQVMNHREMLEIAQVLPHLESITLGSAHWYVECPPVKMETVVEILKISKKLLVLELNPFYGIDIDKLIRYLNDDVHNVLASSKKILPDQLRIRLMCCEDPEELEEDIVSTLNCRCSGVENDGENVFITVNRVCQRFRMRKSRRSKKYRYGI</sequence>
<name>A0A1I7YGC5_9BILA</name>